<evidence type="ECO:0000259" key="3">
    <source>
        <dbReference type="PROSITE" id="PS50010"/>
    </source>
</evidence>
<feature type="region of interest" description="Disordered" evidence="1">
    <location>
        <begin position="26"/>
        <end position="105"/>
    </location>
</feature>
<protein>
    <submittedName>
        <fullName evidence="4">Uncharacterized protein</fullName>
    </submittedName>
</protein>
<dbReference type="InterPro" id="IPR001849">
    <property type="entry name" value="PH_domain"/>
</dbReference>
<evidence type="ECO:0000313" key="5">
    <source>
        <dbReference type="Proteomes" id="UP001321473"/>
    </source>
</evidence>
<proteinExistence type="predicted"/>
<dbReference type="Pfam" id="PF00621">
    <property type="entry name" value="RhoGEF"/>
    <property type="match status" value="1"/>
</dbReference>
<dbReference type="InterPro" id="IPR001331">
    <property type="entry name" value="GDS_CDC24_CS"/>
</dbReference>
<dbReference type="SUPFAM" id="SSF48065">
    <property type="entry name" value="DBL homology domain (DH-domain)"/>
    <property type="match status" value="1"/>
</dbReference>
<dbReference type="InterPro" id="IPR000219">
    <property type="entry name" value="DH_dom"/>
</dbReference>
<dbReference type="SUPFAM" id="SSF50729">
    <property type="entry name" value="PH domain-like"/>
    <property type="match status" value="1"/>
</dbReference>
<dbReference type="SMART" id="SM00233">
    <property type="entry name" value="PH"/>
    <property type="match status" value="1"/>
</dbReference>
<feature type="region of interest" description="Disordered" evidence="1">
    <location>
        <begin position="214"/>
        <end position="273"/>
    </location>
</feature>
<dbReference type="InterPro" id="IPR035899">
    <property type="entry name" value="DBL_dom_sf"/>
</dbReference>
<dbReference type="PROSITE" id="PS50003">
    <property type="entry name" value="PH_DOMAIN"/>
    <property type="match status" value="1"/>
</dbReference>
<feature type="compositionally biased region" description="Acidic residues" evidence="1">
    <location>
        <begin position="47"/>
        <end position="57"/>
    </location>
</feature>
<dbReference type="SMART" id="SM00325">
    <property type="entry name" value="RhoGEF"/>
    <property type="match status" value="1"/>
</dbReference>
<dbReference type="EMBL" id="JARKHS020001064">
    <property type="protein sequence ID" value="KAK8788215.1"/>
    <property type="molecule type" value="Genomic_DNA"/>
</dbReference>
<dbReference type="PANTHER" id="PTHR13217">
    <property type="entry name" value="PLECKSTRIN HOMOLOGY DOMAIN-CONTAINING FAMILY G MEMBER 7"/>
    <property type="match status" value="1"/>
</dbReference>
<dbReference type="CDD" id="cd13245">
    <property type="entry name" value="PH_PLEKHG7"/>
    <property type="match status" value="1"/>
</dbReference>
<evidence type="ECO:0000313" key="4">
    <source>
        <dbReference type="EMBL" id="KAK8788215.1"/>
    </source>
</evidence>
<dbReference type="PANTHER" id="PTHR13217:SF6">
    <property type="entry name" value="PLECKSTRIN HOMOLOGY DOMAIN-CONTAINING FAMILY G MEMBER 7"/>
    <property type="match status" value="1"/>
</dbReference>
<dbReference type="GO" id="GO:0005085">
    <property type="term" value="F:guanyl-nucleotide exchange factor activity"/>
    <property type="evidence" value="ECO:0007669"/>
    <property type="project" value="InterPro"/>
</dbReference>
<feature type="domain" description="PH" evidence="2">
    <location>
        <begin position="542"/>
        <end position="675"/>
    </location>
</feature>
<feature type="domain" description="DH" evidence="3">
    <location>
        <begin position="294"/>
        <end position="488"/>
    </location>
</feature>
<evidence type="ECO:0000256" key="1">
    <source>
        <dbReference type="SAM" id="MobiDB-lite"/>
    </source>
</evidence>
<sequence>MTLSFFSHAGLGACRDGKAAYLSLPSPNLQTEEQESSIVFKKLSKPEEEEDEQDEFVEPPASALHRRQALVPPKMLTDGYESSSEDVSTQGSVSNDQNTQKTRRRSSIVVIPPMQICPGDLLVYSKVLTHRNNLLADIDGSTQCLAVSEDSTRKAKNTWSLLRLFDRANRAKTECLGGLEEVLSTLRPSEFCDEQLAKYKGMTWEGFVASLKKRDAGSDEEDEDGSSTAGSPKNEGAASAPATGLALTSAPSEGGGGLCVPGEAERGSPTSAGDALQSQFLRTINQTIQKNEAKKKEALWELFQSECNFLEDHLMVLKNVFMEPLKKIQVEGYAMFAEPEVLFGNLDELCCVTYAFCREFINFILASHNSGEFSTTEVLIRLFKKSTKAAALRQAYHRYTLNYINALNYLETLRRQVEFNEFEKWCARDPRCKKLQLTDLLVSPVQHIMRVPLILKDIEMRTEDMEERDCITAILETEENSLRELDDKMKWLKNFERLLEIQRNIVWPPVTELDSKVYIPEFLKAPLSKQPCERLIVSPRRQIILEGPLQMLDTSKSGFEVYVVLFDDMILITRKKKGLSKKKSSLNLDTKPSQDKKNNAIQDGVKYIVYKQPLSLDRICIHDVSAQEGAAHNLKNVFVFVCLNRFQQIITVHTLQASNESTKLTWLTKLRDTVDRWKRTLQNTVFRNQRIPPNSAPPK</sequence>
<dbReference type="PROSITE" id="PS50010">
    <property type="entry name" value="DH_2"/>
    <property type="match status" value="1"/>
</dbReference>
<dbReference type="Gene3D" id="1.20.900.10">
    <property type="entry name" value="Dbl homology (DH) domain"/>
    <property type="match status" value="1"/>
</dbReference>
<keyword evidence="5" id="KW-1185">Reference proteome</keyword>
<dbReference type="Proteomes" id="UP001321473">
    <property type="component" value="Unassembled WGS sequence"/>
</dbReference>
<organism evidence="4 5">
    <name type="scientific">Amblyomma americanum</name>
    <name type="common">Lone star tick</name>
    <dbReference type="NCBI Taxonomy" id="6943"/>
    <lineage>
        <taxon>Eukaryota</taxon>
        <taxon>Metazoa</taxon>
        <taxon>Ecdysozoa</taxon>
        <taxon>Arthropoda</taxon>
        <taxon>Chelicerata</taxon>
        <taxon>Arachnida</taxon>
        <taxon>Acari</taxon>
        <taxon>Parasitiformes</taxon>
        <taxon>Ixodida</taxon>
        <taxon>Ixodoidea</taxon>
        <taxon>Ixodidae</taxon>
        <taxon>Amblyomminae</taxon>
        <taxon>Amblyomma</taxon>
    </lineage>
</organism>
<dbReference type="GO" id="GO:0007266">
    <property type="term" value="P:Rho protein signal transduction"/>
    <property type="evidence" value="ECO:0007669"/>
    <property type="project" value="TreeGrafter"/>
</dbReference>
<dbReference type="PROSITE" id="PS00741">
    <property type="entry name" value="DH_1"/>
    <property type="match status" value="1"/>
</dbReference>
<dbReference type="Pfam" id="PF16652">
    <property type="entry name" value="PH_13"/>
    <property type="match status" value="1"/>
</dbReference>
<dbReference type="Gene3D" id="2.30.29.30">
    <property type="entry name" value="Pleckstrin-homology domain (PH domain)/Phosphotyrosine-binding domain (PTB)"/>
    <property type="match status" value="1"/>
</dbReference>
<gene>
    <name evidence="4" type="ORF">V5799_022007</name>
</gene>
<name>A0AAQ4FNB5_AMBAM</name>
<feature type="compositionally biased region" description="Polar residues" evidence="1">
    <location>
        <begin position="80"/>
        <end position="100"/>
    </location>
</feature>
<reference evidence="4 5" key="1">
    <citation type="journal article" date="2023" name="Arcadia Sci">
        <title>De novo assembly of a long-read Amblyomma americanum tick genome.</title>
        <authorList>
            <person name="Chou S."/>
            <person name="Poskanzer K.E."/>
            <person name="Rollins M."/>
            <person name="Thuy-Boun P.S."/>
        </authorList>
    </citation>
    <scope>NUCLEOTIDE SEQUENCE [LARGE SCALE GENOMIC DNA]</scope>
    <source>
        <strain evidence="4">F_SG_1</strain>
        <tissue evidence="4">Salivary glands</tissue>
    </source>
</reference>
<dbReference type="AlphaFoldDB" id="A0AAQ4FNB5"/>
<dbReference type="InterPro" id="IPR040181">
    <property type="entry name" value="PKHG5/7"/>
</dbReference>
<comment type="caution">
    <text evidence="4">The sequence shown here is derived from an EMBL/GenBank/DDBJ whole genome shotgun (WGS) entry which is preliminary data.</text>
</comment>
<dbReference type="InterPro" id="IPR011993">
    <property type="entry name" value="PH-like_dom_sf"/>
</dbReference>
<accession>A0AAQ4FNB5</accession>
<evidence type="ECO:0000259" key="2">
    <source>
        <dbReference type="PROSITE" id="PS50003"/>
    </source>
</evidence>